<dbReference type="GO" id="GO:0003964">
    <property type="term" value="F:RNA-directed DNA polymerase activity"/>
    <property type="evidence" value="ECO:0007669"/>
    <property type="project" value="UniProtKB-KW"/>
</dbReference>
<dbReference type="EMBL" id="BQNB010015854">
    <property type="protein sequence ID" value="GJT44909.1"/>
    <property type="molecule type" value="Genomic_DNA"/>
</dbReference>
<reference evidence="2" key="2">
    <citation type="submission" date="2022-01" db="EMBL/GenBank/DDBJ databases">
        <authorList>
            <person name="Yamashiro T."/>
            <person name="Shiraishi A."/>
            <person name="Satake H."/>
            <person name="Nakayama K."/>
        </authorList>
    </citation>
    <scope>NUCLEOTIDE SEQUENCE</scope>
</reference>
<dbReference type="Pfam" id="PF08284">
    <property type="entry name" value="RVP_2"/>
    <property type="match status" value="1"/>
</dbReference>
<feature type="region of interest" description="Disordered" evidence="1">
    <location>
        <begin position="200"/>
        <end position="226"/>
    </location>
</feature>
<proteinExistence type="predicted"/>
<dbReference type="Gene3D" id="2.40.70.10">
    <property type="entry name" value="Acid Proteases"/>
    <property type="match status" value="1"/>
</dbReference>
<keyword evidence="2" id="KW-0548">Nucleotidyltransferase</keyword>
<dbReference type="InterPro" id="IPR021109">
    <property type="entry name" value="Peptidase_aspartic_dom_sf"/>
</dbReference>
<keyword evidence="2" id="KW-0808">Transferase</keyword>
<name>A0ABQ5E441_9ASTR</name>
<protein>
    <submittedName>
        <fullName evidence="2">Reverse transcriptase domain-containing protein</fullName>
    </submittedName>
</protein>
<reference evidence="2" key="1">
    <citation type="journal article" date="2022" name="Int. J. Mol. Sci.">
        <title>Draft Genome of Tanacetum Coccineum: Genomic Comparison of Closely Related Tanacetum-Family Plants.</title>
        <authorList>
            <person name="Yamashiro T."/>
            <person name="Shiraishi A."/>
            <person name="Nakayama K."/>
            <person name="Satake H."/>
        </authorList>
    </citation>
    <scope>NUCLEOTIDE SEQUENCE</scope>
</reference>
<evidence type="ECO:0000313" key="2">
    <source>
        <dbReference type="EMBL" id="GJT44909.1"/>
    </source>
</evidence>
<evidence type="ECO:0000256" key="1">
    <source>
        <dbReference type="SAM" id="MobiDB-lite"/>
    </source>
</evidence>
<dbReference type="PANTHER" id="PTHR15503:SF45">
    <property type="entry name" value="RNA-DIRECTED DNA POLYMERASE HOMOLOG"/>
    <property type="match status" value="1"/>
</dbReference>
<accession>A0ABQ5E441</accession>
<organism evidence="2 3">
    <name type="scientific">Tanacetum coccineum</name>
    <dbReference type="NCBI Taxonomy" id="301880"/>
    <lineage>
        <taxon>Eukaryota</taxon>
        <taxon>Viridiplantae</taxon>
        <taxon>Streptophyta</taxon>
        <taxon>Embryophyta</taxon>
        <taxon>Tracheophyta</taxon>
        <taxon>Spermatophyta</taxon>
        <taxon>Magnoliopsida</taxon>
        <taxon>eudicotyledons</taxon>
        <taxon>Gunneridae</taxon>
        <taxon>Pentapetalae</taxon>
        <taxon>asterids</taxon>
        <taxon>campanulids</taxon>
        <taxon>Asterales</taxon>
        <taxon>Asteraceae</taxon>
        <taxon>Asteroideae</taxon>
        <taxon>Anthemideae</taxon>
        <taxon>Anthemidinae</taxon>
        <taxon>Tanacetum</taxon>
    </lineage>
</organism>
<feature type="compositionally biased region" description="Low complexity" evidence="1">
    <location>
        <begin position="61"/>
        <end position="74"/>
    </location>
</feature>
<dbReference type="InterPro" id="IPR001969">
    <property type="entry name" value="Aspartic_peptidase_AS"/>
</dbReference>
<comment type="caution">
    <text evidence="2">The sequence shown here is derived from an EMBL/GenBank/DDBJ whole genome shotgun (WGS) entry which is preliminary data.</text>
</comment>
<dbReference type="PROSITE" id="PS00141">
    <property type="entry name" value="ASP_PROTEASE"/>
    <property type="match status" value="1"/>
</dbReference>
<keyword evidence="2" id="KW-0695">RNA-directed DNA polymerase</keyword>
<evidence type="ECO:0000313" key="3">
    <source>
        <dbReference type="Proteomes" id="UP001151760"/>
    </source>
</evidence>
<sequence>MEASDNARAEVMSLRTTVLAQQSEIAALRAADRTRQAQLTETPRLMSTLHAQKMAPKRTTRSTPATTTTPTTTSVSNAQLKAMIDQRVIDTLAARDANRSMNGDDNHNSGMGVRRTERTARECTYTDFLKCQPLNFKGTKGVAGLSQWFKRMEFVFHISNYAVENQVKFATCTLHSVVLTWWNTHVKTVGYDADYESKRKFEDTSRNTKNQQQPNKRQNTGKAYAVGSGEKKSYGGHFKRECTKLKNNNQGNPVGNGNAPTRAYAVGNAGINPNANVVTGMFLLNKHYATILFDTGADRSFVSTAFSSLIAIIPTALDYGVDVELADGRIICVNTLIRGRTLNFLNHPFNINLMPVEMGSFDVIIDMDWLSKYHAIIVCAEKIVHIP</sequence>
<feature type="region of interest" description="Disordered" evidence="1">
    <location>
        <begin position="51"/>
        <end position="74"/>
    </location>
</feature>
<feature type="compositionally biased region" description="Polar residues" evidence="1">
    <location>
        <begin position="207"/>
        <end position="221"/>
    </location>
</feature>
<dbReference type="PANTHER" id="PTHR15503">
    <property type="entry name" value="LDOC1 RELATED"/>
    <property type="match status" value="1"/>
</dbReference>
<dbReference type="CDD" id="cd00303">
    <property type="entry name" value="retropepsin_like"/>
    <property type="match status" value="1"/>
</dbReference>
<keyword evidence="3" id="KW-1185">Reference proteome</keyword>
<dbReference type="SUPFAM" id="SSF50630">
    <property type="entry name" value="Acid proteases"/>
    <property type="match status" value="1"/>
</dbReference>
<dbReference type="InterPro" id="IPR032567">
    <property type="entry name" value="RTL1-rel"/>
</dbReference>
<gene>
    <name evidence="2" type="ORF">Tco_0953624</name>
</gene>
<dbReference type="Proteomes" id="UP001151760">
    <property type="component" value="Unassembled WGS sequence"/>
</dbReference>